<dbReference type="VEuPathDB" id="FungiDB:PV09_06433"/>
<dbReference type="AlphaFoldDB" id="A0A0D2A6B0"/>
<protein>
    <recommendedName>
        <fullName evidence="5">LITAF domain-containing protein</fullName>
    </recommendedName>
</protein>
<evidence type="ECO:0008006" key="5">
    <source>
        <dbReference type="Google" id="ProtNLM"/>
    </source>
</evidence>
<dbReference type="EMBL" id="KN847550">
    <property type="protein sequence ID" value="KIW02283.1"/>
    <property type="molecule type" value="Genomic_DNA"/>
</dbReference>
<proteinExistence type="predicted"/>
<name>A0A0D2A6B0_9PEZI</name>
<dbReference type="Proteomes" id="UP000053259">
    <property type="component" value="Unassembled WGS sequence"/>
</dbReference>
<evidence type="ECO:0000313" key="4">
    <source>
        <dbReference type="Proteomes" id="UP000053259"/>
    </source>
</evidence>
<accession>A0A0D2A6B0</accession>
<reference evidence="3 4" key="1">
    <citation type="submission" date="2015-01" db="EMBL/GenBank/DDBJ databases">
        <title>The Genome Sequence of Ochroconis gallopava CBS43764.</title>
        <authorList>
            <consortium name="The Broad Institute Genomics Platform"/>
            <person name="Cuomo C."/>
            <person name="de Hoog S."/>
            <person name="Gorbushina A."/>
            <person name="Stielow B."/>
            <person name="Teixiera M."/>
            <person name="Abouelleil A."/>
            <person name="Chapman S.B."/>
            <person name="Priest M."/>
            <person name="Young S.K."/>
            <person name="Wortman J."/>
            <person name="Nusbaum C."/>
            <person name="Birren B."/>
        </authorList>
    </citation>
    <scope>NUCLEOTIDE SEQUENCE [LARGE SCALE GENOMIC DNA]</scope>
    <source>
        <strain evidence="3 4">CBS 43764</strain>
    </source>
</reference>
<evidence type="ECO:0000313" key="3">
    <source>
        <dbReference type="EMBL" id="KIW02283.1"/>
    </source>
</evidence>
<keyword evidence="2" id="KW-0812">Transmembrane</keyword>
<dbReference type="InParanoid" id="A0A0D2A6B0"/>
<feature type="region of interest" description="Disordered" evidence="1">
    <location>
        <begin position="17"/>
        <end position="36"/>
    </location>
</feature>
<organism evidence="3 4">
    <name type="scientific">Verruconis gallopava</name>
    <dbReference type="NCBI Taxonomy" id="253628"/>
    <lineage>
        <taxon>Eukaryota</taxon>
        <taxon>Fungi</taxon>
        <taxon>Dikarya</taxon>
        <taxon>Ascomycota</taxon>
        <taxon>Pezizomycotina</taxon>
        <taxon>Dothideomycetes</taxon>
        <taxon>Pleosporomycetidae</taxon>
        <taxon>Venturiales</taxon>
        <taxon>Sympoventuriaceae</taxon>
        <taxon>Verruconis</taxon>
    </lineage>
</organism>
<feature type="transmembrane region" description="Helical" evidence="2">
    <location>
        <begin position="103"/>
        <end position="126"/>
    </location>
</feature>
<evidence type="ECO:0000256" key="1">
    <source>
        <dbReference type="SAM" id="MobiDB-lite"/>
    </source>
</evidence>
<keyword evidence="2" id="KW-0472">Membrane</keyword>
<keyword evidence="2" id="KW-1133">Transmembrane helix</keyword>
<gene>
    <name evidence="3" type="ORF">PV09_06433</name>
</gene>
<dbReference type="RefSeq" id="XP_016212152.1">
    <property type="nucleotide sequence ID" value="XM_016360070.1"/>
</dbReference>
<feature type="region of interest" description="Disordered" evidence="1">
    <location>
        <begin position="42"/>
        <end position="82"/>
    </location>
</feature>
<dbReference type="GeneID" id="27314406"/>
<keyword evidence="4" id="KW-1185">Reference proteome</keyword>
<sequence>MQARTLPMATFSKYDPVPPYDVDDIESTVPSMSNDRLSFDTTIANTERPEHPNEGNQNNNRIRSPFEEQQPLNDRPSDGRSNVYCSHCNRHYGRLTERERCNYALLFVLMSLVSVCICVSIIVSMVKRSN</sequence>
<dbReference type="HOGENOM" id="CLU_1939718_0_0_1"/>
<evidence type="ECO:0000256" key="2">
    <source>
        <dbReference type="SAM" id="Phobius"/>
    </source>
</evidence>